<organism evidence="3 4">
    <name type="scientific">Rhizopus delemar (strain RA 99-880 / ATCC MYA-4621 / FGSC 9543 / NRRL 43880)</name>
    <name type="common">Mucormycosis agent</name>
    <name type="synonym">Rhizopus arrhizus var. delemar</name>
    <dbReference type="NCBI Taxonomy" id="246409"/>
    <lineage>
        <taxon>Eukaryota</taxon>
        <taxon>Fungi</taxon>
        <taxon>Fungi incertae sedis</taxon>
        <taxon>Mucoromycota</taxon>
        <taxon>Mucoromycotina</taxon>
        <taxon>Mucoromycetes</taxon>
        <taxon>Mucorales</taxon>
        <taxon>Mucorineae</taxon>
        <taxon>Rhizopodaceae</taxon>
        <taxon>Rhizopus</taxon>
    </lineage>
</organism>
<dbReference type="PROSITE" id="PS51253">
    <property type="entry name" value="HTH_CENPB"/>
    <property type="match status" value="1"/>
</dbReference>
<evidence type="ECO:0000256" key="1">
    <source>
        <dbReference type="ARBA" id="ARBA00023125"/>
    </source>
</evidence>
<dbReference type="Proteomes" id="UP000009138">
    <property type="component" value="Unassembled WGS sequence"/>
</dbReference>
<evidence type="ECO:0000313" key="3">
    <source>
        <dbReference type="EMBL" id="EIE91790.1"/>
    </source>
</evidence>
<dbReference type="VEuPathDB" id="FungiDB:RO3G_16501"/>
<dbReference type="AlphaFoldDB" id="I1CTL0"/>
<dbReference type="InterPro" id="IPR050863">
    <property type="entry name" value="CenT-Element_Derived"/>
</dbReference>
<dbReference type="Pfam" id="PF03184">
    <property type="entry name" value="DDE_1"/>
    <property type="match status" value="1"/>
</dbReference>
<dbReference type="InterPro" id="IPR004875">
    <property type="entry name" value="DDE_SF_endonuclease_dom"/>
</dbReference>
<accession>I1CTL0</accession>
<name>I1CTL0_RHIO9</name>
<evidence type="ECO:0000313" key="4">
    <source>
        <dbReference type="Proteomes" id="UP000009138"/>
    </source>
</evidence>
<dbReference type="InParanoid" id="I1CTL0"/>
<evidence type="ECO:0000259" key="2">
    <source>
        <dbReference type="PROSITE" id="PS51253"/>
    </source>
</evidence>
<dbReference type="GO" id="GO:0003677">
    <property type="term" value="F:DNA binding"/>
    <property type="evidence" value="ECO:0007669"/>
    <property type="project" value="UniProtKB-KW"/>
</dbReference>
<dbReference type="Gene3D" id="1.10.10.60">
    <property type="entry name" value="Homeodomain-like"/>
    <property type="match status" value="1"/>
</dbReference>
<reference evidence="3 4" key="1">
    <citation type="journal article" date="2009" name="PLoS Genet.">
        <title>Genomic analysis of the basal lineage fungus Rhizopus oryzae reveals a whole-genome duplication.</title>
        <authorList>
            <person name="Ma L.-J."/>
            <person name="Ibrahim A.S."/>
            <person name="Skory C."/>
            <person name="Grabherr M.G."/>
            <person name="Burger G."/>
            <person name="Butler M."/>
            <person name="Elias M."/>
            <person name="Idnurm A."/>
            <person name="Lang B.F."/>
            <person name="Sone T."/>
            <person name="Abe A."/>
            <person name="Calvo S.E."/>
            <person name="Corrochano L.M."/>
            <person name="Engels R."/>
            <person name="Fu J."/>
            <person name="Hansberg W."/>
            <person name="Kim J.-M."/>
            <person name="Kodira C.D."/>
            <person name="Koehrsen M.J."/>
            <person name="Liu B."/>
            <person name="Miranda-Saavedra D."/>
            <person name="O'Leary S."/>
            <person name="Ortiz-Castellanos L."/>
            <person name="Poulter R."/>
            <person name="Rodriguez-Romero J."/>
            <person name="Ruiz-Herrera J."/>
            <person name="Shen Y.-Q."/>
            <person name="Zeng Q."/>
            <person name="Galagan J."/>
            <person name="Birren B.W."/>
            <person name="Cuomo C.A."/>
            <person name="Wickes B.L."/>
        </authorList>
    </citation>
    <scope>NUCLEOTIDE SEQUENCE [LARGE SCALE GENOMIC DNA]</scope>
    <source>
        <strain evidence="4">RA 99-880 / ATCC MYA-4621 / FGSC 9543 / NRRL 43880</strain>
    </source>
</reference>
<dbReference type="RefSeq" id="XP_067527186.1">
    <property type="nucleotide sequence ID" value="XM_067671085.1"/>
</dbReference>
<gene>
    <name evidence="3" type="ORF">RO3G_16501</name>
</gene>
<keyword evidence="4" id="KW-1185">Reference proteome</keyword>
<feature type="domain" description="HTH CENPB-type" evidence="2">
    <location>
        <begin position="76"/>
        <end position="150"/>
    </location>
</feature>
<dbReference type="InterPro" id="IPR018247">
    <property type="entry name" value="EF_Hand_1_Ca_BS"/>
</dbReference>
<proteinExistence type="predicted"/>
<dbReference type="GeneID" id="93623466"/>
<dbReference type="OMA" id="SYSWIER"/>
<dbReference type="PANTHER" id="PTHR19303:SF73">
    <property type="entry name" value="PROTEIN PDC2"/>
    <property type="match status" value="1"/>
</dbReference>
<dbReference type="GO" id="GO:0005634">
    <property type="term" value="C:nucleus"/>
    <property type="evidence" value="ECO:0007669"/>
    <property type="project" value="TreeGrafter"/>
</dbReference>
<keyword evidence="1" id="KW-0238">DNA-binding</keyword>
<sequence length="452" mass="52190">MPILSIKKCTDKRVRLSISQKIELLDQNATGQLNQTEFGEWAMKKFNLDQPLAQQTISNILKNAETLYSNINLVKNDKRLKTTRYPQLDDEVVKFVADMNNNNLPVNRDSILRYVRYIAQVKYRIPEKEISFSSGWLTKLFKRIGVKCRPMHGESASVDISSENIQNELRKIEELLEPYDPADIMNFDEKGLYYQQPPRRTICSESLDGLKKTYVKKLDVAFGRQNRKIALLLDNASVHKIKIPLNNIKLIFFLANTTSKLQALDAGIIANFKAHFRAQQYDHALCLYISKKLDNPNVYKMDQAQAMFFLANTWLKPVEYPTSALPLEAEIVAALNGMLPDIYVKFDNNVTDVSQLNLEADESEMIVYYKTSTNNEEMVEGNIDEAEENDNTEQDEQRVDIVECKKRLREAYEAIIIYKVPLDDLDRKLHRRIRMRLADSCAELNKSKEQTA</sequence>
<dbReference type="PANTHER" id="PTHR19303">
    <property type="entry name" value="TRANSPOSON"/>
    <property type="match status" value="1"/>
</dbReference>
<dbReference type="EMBL" id="CH476751">
    <property type="protein sequence ID" value="EIE91790.1"/>
    <property type="molecule type" value="Genomic_DNA"/>
</dbReference>
<dbReference type="InterPro" id="IPR006600">
    <property type="entry name" value="HTH_CenpB_DNA-bd_dom"/>
</dbReference>
<dbReference type="eggNOG" id="KOG3105">
    <property type="taxonomic scope" value="Eukaryota"/>
</dbReference>
<dbReference type="FunCoup" id="I1CTL0">
    <property type="interactions" value="210"/>
</dbReference>
<protein>
    <recommendedName>
        <fullName evidence="2">HTH CENPB-type domain-containing protein</fullName>
    </recommendedName>
</protein>
<dbReference type="Pfam" id="PF03221">
    <property type="entry name" value="HTH_Tnp_Tc5"/>
    <property type="match status" value="1"/>
</dbReference>
<dbReference type="PROSITE" id="PS00018">
    <property type="entry name" value="EF_HAND_1"/>
    <property type="match status" value="1"/>
</dbReference>